<name>A0A5S5CLH6_9ACTN</name>
<keyword evidence="9" id="KW-1185">Reference proteome</keyword>
<gene>
    <name evidence="8" type="ORF">BD833_1249</name>
</gene>
<accession>A0A5S5CLH6</accession>
<dbReference type="RefSeq" id="WP_166535247.1">
    <property type="nucleotide sequence ID" value="NZ_VNHW01000024.1"/>
</dbReference>
<evidence type="ECO:0000259" key="6">
    <source>
        <dbReference type="Pfam" id="PF04542"/>
    </source>
</evidence>
<dbReference type="InterPro" id="IPR039425">
    <property type="entry name" value="RNA_pol_sigma-70-like"/>
</dbReference>
<evidence type="ECO:0000313" key="8">
    <source>
        <dbReference type="EMBL" id="TYP81255.1"/>
    </source>
</evidence>
<dbReference type="NCBIfam" id="TIGR02937">
    <property type="entry name" value="sigma70-ECF"/>
    <property type="match status" value="1"/>
</dbReference>
<dbReference type="InterPro" id="IPR014284">
    <property type="entry name" value="RNA_pol_sigma-70_dom"/>
</dbReference>
<comment type="similarity">
    <text evidence="1">Belongs to the sigma-70 factor family. ECF subfamily.</text>
</comment>
<dbReference type="Gene3D" id="1.10.1740.10">
    <property type="match status" value="1"/>
</dbReference>
<dbReference type="SUPFAM" id="SSF88946">
    <property type="entry name" value="Sigma2 domain of RNA polymerase sigma factors"/>
    <property type="match status" value="1"/>
</dbReference>
<keyword evidence="2" id="KW-0805">Transcription regulation</keyword>
<keyword evidence="3" id="KW-0731">Sigma factor</keyword>
<dbReference type="InterPro" id="IPR007627">
    <property type="entry name" value="RNA_pol_sigma70_r2"/>
</dbReference>
<evidence type="ECO:0000313" key="9">
    <source>
        <dbReference type="Proteomes" id="UP000322499"/>
    </source>
</evidence>
<dbReference type="SUPFAM" id="SSF88659">
    <property type="entry name" value="Sigma3 and sigma4 domains of RNA polymerase sigma factors"/>
    <property type="match status" value="1"/>
</dbReference>
<dbReference type="InterPro" id="IPR036388">
    <property type="entry name" value="WH-like_DNA-bd_sf"/>
</dbReference>
<dbReference type="Pfam" id="PF04542">
    <property type="entry name" value="Sigma70_r2"/>
    <property type="match status" value="1"/>
</dbReference>
<dbReference type="GO" id="GO:0003677">
    <property type="term" value="F:DNA binding"/>
    <property type="evidence" value="ECO:0007669"/>
    <property type="project" value="UniProtKB-KW"/>
</dbReference>
<dbReference type="Proteomes" id="UP000322499">
    <property type="component" value="Unassembled WGS sequence"/>
</dbReference>
<dbReference type="GO" id="GO:0016987">
    <property type="term" value="F:sigma factor activity"/>
    <property type="evidence" value="ECO:0007669"/>
    <property type="project" value="UniProtKB-KW"/>
</dbReference>
<organism evidence="8 9">
    <name type="scientific">Blastococcus xanthinilyticus</name>
    <dbReference type="NCBI Taxonomy" id="1564164"/>
    <lineage>
        <taxon>Bacteria</taxon>
        <taxon>Bacillati</taxon>
        <taxon>Actinomycetota</taxon>
        <taxon>Actinomycetes</taxon>
        <taxon>Geodermatophilales</taxon>
        <taxon>Geodermatophilaceae</taxon>
        <taxon>Blastococcus</taxon>
    </lineage>
</organism>
<dbReference type="InterPro" id="IPR013324">
    <property type="entry name" value="RNA_pol_sigma_r3/r4-like"/>
</dbReference>
<evidence type="ECO:0000256" key="2">
    <source>
        <dbReference type="ARBA" id="ARBA00023015"/>
    </source>
</evidence>
<dbReference type="GO" id="GO:0006352">
    <property type="term" value="P:DNA-templated transcription initiation"/>
    <property type="evidence" value="ECO:0007669"/>
    <property type="project" value="InterPro"/>
</dbReference>
<dbReference type="InterPro" id="IPR013325">
    <property type="entry name" value="RNA_pol_sigma_r2"/>
</dbReference>
<dbReference type="Gene3D" id="1.10.10.10">
    <property type="entry name" value="Winged helix-like DNA-binding domain superfamily/Winged helix DNA-binding domain"/>
    <property type="match status" value="1"/>
</dbReference>
<dbReference type="PANTHER" id="PTHR43133">
    <property type="entry name" value="RNA POLYMERASE ECF-TYPE SIGMA FACTO"/>
    <property type="match status" value="1"/>
</dbReference>
<dbReference type="Pfam" id="PF08281">
    <property type="entry name" value="Sigma70_r4_2"/>
    <property type="match status" value="1"/>
</dbReference>
<keyword evidence="5" id="KW-0804">Transcription</keyword>
<evidence type="ECO:0000259" key="7">
    <source>
        <dbReference type="Pfam" id="PF08281"/>
    </source>
</evidence>
<dbReference type="EMBL" id="VNHW01000024">
    <property type="protein sequence ID" value="TYP81255.1"/>
    <property type="molecule type" value="Genomic_DNA"/>
</dbReference>
<evidence type="ECO:0000256" key="1">
    <source>
        <dbReference type="ARBA" id="ARBA00010641"/>
    </source>
</evidence>
<proteinExistence type="inferred from homology"/>
<dbReference type="PANTHER" id="PTHR43133:SF8">
    <property type="entry name" value="RNA POLYMERASE SIGMA FACTOR HI_1459-RELATED"/>
    <property type="match status" value="1"/>
</dbReference>
<sequence>MSENHAAGPPDPEASRFTALWEQYSPRVMGYALRHVDPDSAQEVVSETFLVAWRRLREVPGEPLPWLLVVARNTISNHRRSGYRRAVLQGELERLQRVAEPAPAAEVPAVEREAVLAALAALTQAEREALLLVAWDGLTAAQAARVAGCSTSAFSVRLFRARRRLQAADATTTHPVRPTPWESPA</sequence>
<protein>
    <submittedName>
        <fullName evidence="8">RNA polymerase sigma-70 factor (ECF subfamily)</fullName>
    </submittedName>
</protein>
<dbReference type="InterPro" id="IPR013249">
    <property type="entry name" value="RNA_pol_sigma70_r4_t2"/>
</dbReference>
<evidence type="ECO:0000256" key="3">
    <source>
        <dbReference type="ARBA" id="ARBA00023082"/>
    </source>
</evidence>
<evidence type="ECO:0000256" key="4">
    <source>
        <dbReference type="ARBA" id="ARBA00023125"/>
    </source>
</evidence>
<reference evidence="8 9" key="1">
    <citation type="submission" date="2019-07" db="EMBL/GenBank/DDBJ databases">
        <title>Genomic Encyclopedia of Archaeal and Bacterial Type Strains, Phase II (KMG-II): from individual species to whole genera.</title>
        <authorList>
            <person name="Goeker M."/>
        </authorList>
    </citation>
    <scope>NUCLEOTIDE SEQUENCE [LARGE SCALE GENOMIC DNA]</scope>
    <source>
        <strain evidence="8 9">DSM 46842</strain>
    </source>
</reference>
<feature type="domain" description="RNA polymerase sigma factor 70 region 4 type 2" evidence="7">
    <location>
        <begin position="112"/>
        <end position="165"/>
    </location>
</feature>
<feature type="domain" description="RNA polymerase sigma-70 region 2" evidence="6">
    <location>
        <begin position="20"/>
        <end position="83"/>
    </location>
</feature>
<keyword evidence="4" id="KW-0238">DNA-binding</keyword>
<comment type="caution">
    <text evidence="8">The sequence shown here is derived from an EMBL/GenBank/DDBJ whole genome shotgun (WGS) entry which is preliminary data.</text>
</comment>
<dbReference type="AlphaFoldDB" id="A0A5S5CLH6"/>
<evidence type="ECO:0000256" key="5">
    <source>
        <dbReference type="ARBA" id="ARBA00023163"/>
    </source>
</evidence>